<name>A0A318EUB9_9FIRM</name>
<dbReference type="Gene3D" id="2.20.28.30">
    <property type="entry name" value="RNA polymerase ii, chain L"/>
    <property type="match status" value="1"/>
</dbReference>
<evidence type="ECO:0000313" key="3">
    <source>
        <dbReference type="EMBL" id="PXV88374.1"/>
    </source>
</evidence>
<keyword evidence="1" id="KW-1133">Transmembrane helix</keyword>
<proteinExistence type="predicted"/>
<dbReference type="AlphaFoldDB" id="A0A318EUB9"/>
<keyword evidence="1" id="KW-0812">Transmembrane</keyword>
<accession>A0A318EUB9</accession>
<dbReference type="Proteomes" id="UP000247523">
    <property type="component" value="Unassembled WGS sequence"/>
</dbReference>
<comment type="caution">
    <text evidence="3">The sequence shown here is derived from an EMBL/GenBank/DDBJ whole genome shotgun (WGS) entry which is preliminary data.</text>
</comment>
<sequence length="164" mass="17535">MALTTCKECGKEISDQATSCPNCGHPIFTQQAKVTVTIDDSKTKFKGAKTTIGIISIILFVIISFQSCAAGVGNALSESGETSGSFGFFLALFMLIAGILTVVNRSKSSKSSFIIPACFYIIGGLFAKIEIGSFTDLGIWSNLSIFFGVLLIIFMIFANKKKES</sequence>
<dbReference type="Pfam" id="PF13240">
    <property type="entry name" value="Zn_Ribbon_1"/>
    <property type="match status" value="1"/>
</dbReference>
<feature type="transmembrane region" description="Helical" evidence="1">
    <location>
        <begin position="84"/>
        <end position="103"/>
    </location>
</feature>
<reference evidence="3 4" key="1">
    <citation type="submission" date="2018-05" db="EMBL/GenBank/DDBJ databases">
        <title>Genomic Encyclopedia of Type Strains, Phase IV (KMG-IV): sequencing the most valuable type-strain genomes for metagenomic binning, comparative biology and taxonomic classification.</title>
        <authorList>
            <person name="Goeker M."/>
        </authorList>
    </citation>
    <scope>NUCLEOTIDE SEQUENCE [LARGE SCALE GENOMIC DNA]</scope>
    <source>
        <strain evidence="3 4">DSM 28816</strain>
    </source>
</reference>
<dbReference type="EMBL" id="QICS01000008">
    <property type="protein sequence ID" value="PXV88374.1"/>
    <property type="molecule type" value="Genomic_DNA"/>
</dbReference>
<evidence type="ECO:0000313" key="4">
    <source>
        <dbReference type="Proteomes" id="UP000247523"/>
    </source>
</evidence>
<keyword evidence="1" id="KW-0472">Membrane</keyword>
<evidence type="ECO:0000256" key="1">
    <source>
        <dbReference type="SAM" id="Phobius"/>
    </source>
</evidence>
<feature type="domain" description="Zinc-ribbon" evidence="2">
    <location>
        <begin position="6"/>
        <end position="27"/>
    </location>
</feature>
<evidence type="ECO:0000259" key="2">
    <source>
        <dbReference type="Pfam" id="PF13240"/>
    </source>
</evidence>
<feature type="transmembrane region" description="Helical" evidence="1">
    <location>
        <begin position="112"/>
        <end position="131"/>
    </location>
</feature>
<dbReference type="RefSeq" id="WP_242993566.1">
    <property type="nucleotide sequence ID" value="NZ_QICS01000008.1"/>
</dbReference>
<dbReference type="InterPro" id="IPR026870">
    <property type="entry name" value="Zinc_ribbon_dom"/>
</dbReference>
<organism evidence="3 4">
    <name type="scientific">Lachnotalea glycerini</name>
    <dbReference type="NCBI Taxonomy" id="1763509"/>
    <lineage>
        <taxon>Bacteria</taxon>
        <taxon>Bacillati</taxon>
        <taxon>Bacillota</taxon>
        <taxon>Clostridia</taxon>
        <taxon>Lachnospirales</taxon>
        <taxon>Lachnospiraceae</taxon>
        <taxon>Lachnotalea</taxon>
    </lineage>
</organism>
<gene>
    <name evidence="3" type="ORF">C8E03_108101</name>
</gene>
<feature type="transmembrane region" description="Helical" evidence="1">
    <location>
        <begin position="137"/>
        <end position="158"/>
    </location>
</feature>
<feature type="transmembrane region" description="Helical" evidence="1">
    <location>
        <begin position="52"/>
        <end position="72"/>
    </location>
</feature>
<protein>
    <submittedName>
        <fullName evidence="3">Zinc ribbon protein</fullName>
    </submittedName>
</protein>